<dbReference type="Proteomes" id="UP000215914">
    <property type="component" value="Unassembled WGS sequence"/>
</dbReference>
<feature type="region of interest" description="Disordered" evidence="1">
    <location>
        <begin position="266"/>
        <end position="317"/>
    </location>
</feature>
<reference evidence="2" key="2">
    <citation type="submission" date="2020-06" db="EMBL/GenBank/DDBJ databases">
        <title>Helianthus annuus Genome sequencing and assembly Release 2.</title>
        <authorList>
            <person name="Gouzy J."/>
            <person name="Langlade N."/>
            <person name="Munos S."/>
        </authorList>
    </citation>
    <scope>NUCLEOTIDE SEQUENCE</scope>
    <source>
        <tissue evidence="2">Leaves</tissue>
    </source>
</reference>
<name>A0A9K3NVJ7_HELAN</name>
<gene>
    <name evidence="2" type="ORF">HanXRQr2_Chr03g0094091</name>
</gene>
<dbReference type="AlphaFoldDB" id="A0A9K3NVJ7"/>
<evidence type="ECO:0000313" key="3">
    <source>
        <dbReference type="Proteomes" id="UP000215914"/>
    </source>
</evidence>
<feature type="region of interest" description="Disordered" evidence="1">
    <location>
        <begin position="133"/>
        <end position="153"/>
    </location>
</feature>
<evidence type="ECO:0000313" key="2">
    <source>
        <dbReference type="EMBL" id="KAF5813083.1"/>
    </source>
</evidence>
<organism evidence="2 3">
    <name type="scientific">Helianthus annuus</name>
    <name type="common">Common sunflower</name>
    <dbReference type="NCBI Taxonomy" id="4232"/>
    <lineage>
        <taxon>Eukaryota</taxon>
        <taxon>Viridiplantae</taxon>
        <taxon>Streptophyta</taxon>
        <taxon>Embryophyta</taxon>
        <taxon>Tracheophyta</taxon>
        <taxon>Spermatophyta</taxon>
        <taxon>Magnoliopsida</taxon>
        <taxon>eudicotyledons</taxon>
        <taxon>Gunneridae</taxon>
        <taxon>Pentapetalae</taxon>
        <taxon>asterids</taxon>
        <taxon>campanulids</taxon>
        <taxon>Asterales</taxon>
        <taxon>Asteraceae</taxon>
        <taxon>Asteroideae</taxon>
        <taxon>Heliantheae alliance</taxon>
        <taxon>Heliantheae</taxon>
        <taxon>Helianthus</taxon>
    </lineage>
</organism>
<dbReference type="Gramene" id="mRNA:HanXRQr2_Chr03g0094091">
    <property type="protein sequence ID" value="mRNA:HanXRQr2_Chr03g0094091"/>
    <property type="gene ID" value="HanXRQr2_Chr03g0094091"/>
</dbReference>
<protein>
    <submittedName>
        <fullName evidence="2">Uncharacterized protein</fullName>
    </submittedName>
</protein>
<sequence>MPGIAFDPSVDTFNVFYYVSCTSGFYSFTSRTANVLPCSRDPPKRFHDWKYKFFYFHCGHSQSVGGAIRVKHSSRLWYFDYVVVSDTLSGLDVGIKSTAEEDQATITQIMEKKRNILADAKRKLDTEATLNVSEKKRKLMGQPEGPSPSESEVDLSVFKKKSGYILEDMFVESSGRKGSTKVTGLRSRRSITRSSKPTIPDISSIPGPESPPAAVFGESPIRDPVCPEDVKGKDPEGVVRSVFVEKVQPSTLLGVAFCERVEGIETDVESSETTPPMSKYTRRVPSGGEGHGRSEGKGGSVSSRREASGSWMAHNPTCDNLPHAPRWSLVQESQMDSLDNCHEFYSMSLPPPNIYIRKIGTASDC</sequence>
<evidence type="ECO:0000256" key="1">
    <source>
        <dbReference type="SAM" id="MobiDB-lite"/>
    </source>
</evidence>
<dbReference type="EMBL" id="MNCJ02000318">
    <property type="protein sequence ID" value="KAF5813083.1"/>
    <property type="molecule type" value="Genomic_DNA"/>
</dbReference>
<feature type="region of interest" description="Disordered" evidence="1">
    <location>
        <begin position="177"/>
        <end position="233"/>
    </location>
</feature>
<accession>A0A9K3NVJ7</accession>
<comment type="caution">
    <text evidence="2">The sequence shown here is derived from an EMBL/GenBank/DDBJ whole genome shotgun (WGS) entry which is preliminary data.</text>
</comment>
<reference evidence="2" key="1">
    <citation type="journal article" date="2017" name="Nature">
        <title>The sunflower genome provides insights into oil metabolism, flowering and Asterid evolution.</title>
        <authorList>
            <person name="Badouin H."/>
            <person name="Gouzy J."/>
            <person name="Grassa C.J."/>
            <person name="Murat F."/>
            <person name="Staton S.E."/>
            <person name="Cottret L."/>
            <person name="Lelandais-Briere C."/>
            <person name="Owens G.L."/>
            <person name="Carrere S."/>
            <person name="Mayjonade B."/>
            <person name="Legrand L."/>
            <person name="Gill N."/>
            <person name="Kane N.C."/>
            <person name="Bowers J.E."/>
            <person name="Hubner S."/>
            <person name="Bellec A."/>
            <person name="Berard A."/>
            <person name="Berges H."/>
            <person name="Blanchet N."/>
            <person name="Boniface M.C."/>
            <person name="Brunel D."/>
            <person name="Catrice O."/>
            <person name="Chaidir N."/>
            <person name="Claudel C."/>
            <person name="Donnadieu C."/>
            <person name="Faraut T."/>
            <person name="Fievet G."/>
            <person name="Helmstetter N."/>
            <person name="King M."/>
            <person name="Knapp S.J."/>
            <person name="Lai Z."/>
            <person name="Le Paslier M.C."/>
            <person name="Lippi Y."/>
            <person name="Lorenzon L."/>
            <person name="Mandel J.R."/>
            <person name="Marage G."/>
            <person name="Marchand G."/>
            <person name="Marquand E."/>
            <person name="Bret-Mestries E."/>
            <person name="Morien E."/>
            <person name="Nambeesan S."/>
            <person name="Nguyen T."/>
            <person name="Pegot-Espagnet P."/>
            <person name="Pouilly N."/>
            <person name="Raftis F."/>
            <person name="Sallet E."/>
            <person name="Schiex T."/>
            <person name="Thomas J."/>
            <person name="Vandecasteele C."/>
            <person name="Vares D."/>
            <person name="Vear F."/>
            <person name="Vautrin S."/>
            <person name="Crespi M."/>
            <person name="Mangin B."/>
            <person name="Burke J.M."/>
            <person name="Salse J."/>
            <person name="Munos S."/>
            <person name="Vincourt P."/>
            <person name="Rieseberg L.H."/>
            <person name="Langlade N.B."/>
        </authorList>
    </citation>
    <scope>NUCLEOTIDE SEQUENCE</scope>
    <source>
        <tissue evidence="2">Leaves</tissue>
    </source>
</reference>
<keyword evidence="3" id="KW-1185">Reference proteome</keyword>
<proteinExistence type="predicted"/>